<protein>
    <recommendedName>
        <fullName evidence="2">F-box domain-containing protein</fullName>
    </recommendedName>
</protein>
<feature type="compositionally biased region" description="Pro residues" evidence="1">
    <location>
        <begin position="943"/>
        <end position="954"/>
    </location>
</feature>
<dbReference type="InterPro" id="IPR001810">
    <property type="entry name" value="F-box_dom"/>
</dbReference>
<evidence type="ECO:0000256" key="1">
    <source>
        <dbReference type="SAM" id="MobiDB-lite"/>
    </source>
</evidence>
<accession>A0A6A6C7J9</accession>
<evidence type="ECO:0000313" key="4">
    <source>
        <dbReference type="Proteomes" id="UP000799537"/>
    </source>
</evidence>
<feature type="compositionally biased region" description="Low complexity" evidence="1">
    <location>
        <begin position="86"/>
        <end position="99"/>
    </location>
</feature>
<dbReference type="CDD" id="cd09917">
    <property type="entry name" value="F-box_SF"/>
    <property type="match status" value="1"/>
</dbReference>
<dbReference type="SUPFAM" id="SSF81383">
    <property type="entry name" value="F-box domain"/>
    <property type="match status" value="1"/>
</dbReference>
<evidence type="ECO:0000313" key="3">
    <source>
        <dbReference type="EMBL" id="KAF2162180.1"/>
    </source>
</evidence>
<dbReference type="EMBL" id="ML993615">
    <property type="protein sequence ID" value="KAF2162180.1"/>
    <property type="molecule type" value="Genomic_DNA"/>
</dbReference>
<dbReference type="AlphaFoldDB" id="A0A6A6C7J9"/>
<evidence type="ECO:0000259" key="2">
    <source>
        <dbReference type="PROSITE" id="PS50181"/>
    </source>
</evidence>
<proteinExistence type="predicted"/>
<dbReference type="Proteomes" id="UP000799537">
    <property type="component" value="Unassembled WGS sequence"/>
</dbReference>
<dbReference type="InterPro" id="IPR036047">
    <property type="entry name" value="F-box-like_dom_sf"/>
</dbReference>
<feature type="compositionally biased region" description="Polar residues" evidence="1">
    <location>
        <begin position="1"/>
        <end position="13"/>
    </location>
</feature>
<dbReference type="OrthoDB" id="4194555at2759"/>
<sequence length="1132" mass="124991">MDNRPTNNPLSSVPENPSLDDDDNSSDPWPSHHNAPRRRLQPRQPRFALEPGASSSRTPPAFNLRAQAAEFVPSVTARMPTKRKASSSAGPGKPAASSARSTSLTPDQPIIRGEDLFGRDVLVQKDADSSVSWLDDDEHSEILDMSVQEIRTFAQNNPQAAQQNRDAIREALTLARNRPTEKNKRPADMFPGTSAMLFSCNSTTSTSDQAVQLNCLKYLPLCPAGPLAGRGGTITKDTNLTVLSSYRERLDYPSLRPTPPKRKWPLDELPKEIFDLITDFLDRQDVKSMRLVCREFENMVSDTLFNASVVPFNTELYDMIDEDAKVSTRSSQATPQAMDKGKGRARDAPEVSLDTLHAGLQWQNDKNDVEGKVYRGHGLRVFQGFGPHIKRFGMSFEVAESQLARPPVKKELDLVESYHGGYEWPPQQYTRFANLAGLERTADETLRMKAAFANLTKVQELGLSVESGLGWLNGPDKSLRARIFERPSPVFGQSHARLPEGLQETKDFWAALQACHTKVGGNSSMKEVTLAKRSIAKPIPELPGLQDTQFADPSLWPTVAAANINAATSTCGSPEEMALEGVLFTTISPTESGLPWDKCALAPSELRKEQKEWLLETEWAQRAFLESYILAIIDNPLVVANVRTLNVAKISSSFLPILGRSSFWDALPNLKDVTIHVKPDWRTVEKDNAGFAETRALSPSEAVRSFHKSVLRDRICLRPSITKLNIGWFGGGEHAEGIFARNNNLLPAPITAPEHCIAPAAGFGLVFKFVEELTLHNCWMTPPALEELVRNHSNKSLKKLTLDSVSITTHPRFPTGGQAGQAQAMAAVQAAGVHQPLLNFQNFPNQQAAAQAPGGANVQQNNAMALPPPIVPQNAPQMQQMAFPWHALGMANAPQAGHFQQHVANQLFHHHNQHNPGMLANAGGMNLQAMFGGSNPGNNIQQNPPPPPPLPHLPHLPNHNQQNTHWSEALREGSWPDLLNRISPGPIFDDYKPQPAPWEEQPPPRPETTLQTIELISCGYVRLTNNNAFDQFAIQATDDHHLSVWFRQRQAALSPAMMTTNDRCMARIVQHIPNRELVALLLAWGLREGWADQEKAEESEYDGLLPGGTGRLSGVIEKGMPLMSQSNFECRA</sequence>
<feature type="region of interest" description="Disordered" evidence="1">
    <location>
        <begin position="933"/>
        <end position="961"/>
    </location>
</feature>
<keyword evidence="4" id="KW-1185">Reference proteome</keyword>
<dbReference type="GeneID" id="54571540"/>
<reference evidence="3" key="1">
    <citation type="journal article" date="2020" name="Stud. Mycol.">
        <title>101 Dothideomycetes genomes: a test case for predicting lifestyles and emergence of pathogens.</title>
        <authorList>
            <person name="Haridas S."/>
            <person name="Albert R."/>
            <person name="Binder M."/>
            <person name="Bloem J."/>
            <person name="Labutti K."/>
            <person name="Salamov A."/>
            <person name="Andreopoulos B."/>
            <person name="Baker S."/>
            <person name="Barry K."/>
            <person name="Bills G."/>
            <person name="Bluhm B."/>
            <person name="Cannon C."/>
            <person name="Castanera R."/>
            <person name="Culley D."/>
            <person name="Daum C."/>
            <person name="Ezra D."/>
            <person name="Gonzalez J."/>
            <person name="Henrissat B."/>
            <person name="Kuo A."/>
            <person name="Liang C."/>
            <person name="Lipzen A."/>
            <person name="Lutzoni F."/>
            <person name="Magnuson J."/>
            <person name="Mondo S."/>
            <person name="Nolan M."/>
            <person name="Ohm R."/>
            <person name="Pangilinan J."/>
            <person name="Park H.-J."/>
            <person name="Ramirez L."/>
            <person name="Alfaro M."/>
            <person name="Sun H."/>
            <person name="Tritt A."/>
            <person name="Yoshinaga Y."/>
            <person name="Zwiers L.-H."/>
            <person name="Turgeon B."/>
            <person name="Goodwin S."/>
            <person name="Spatafora J."/>
            <person name="Crous P."/>
            <person name="Grigoriev I."/>
        </authorList>
    </citation>
    <scope>NUCLEOTIDE SEQUENCE</scope>
    <source>
        <strain evidence="3">ATCC 36951</strain>
    </source>
</reference>
<feature type="region of interest" description="Disordered" evidence="1">
    <location>
        <begin position="1"/>
        <end position="111"/>
    </location>
</feature>
<gene>
    <name evidence="3" type="ORF">M409DRAFT_69384</name>
</gene>
<dbReference type="RefSeq" id="XP_033663069.1">
    <property type="nucleotide sequence ID" value="XM_033818268.1"/>
</dbReference>
<organism evidence="3 4">
    <name type="scientific">Zasmidium cellare ATCC 36951</name>
    <dbReference type="NCBI Taxonomy" id="1080233"/>
    <lineage>
        <taxon>Eukaryota</taxon>
        <taxon>Fungi</taxon>
        <taxon>Dikarya</taxon>
        <taxon>Ascomycota</taxon>
        <taxon>Pezizomycotina</taxon>
        <taxon>Dothideomycetes</taxon>
        <taxon>Dothideomycetidae</taxon>
        <taxon>Mycosphaerellales</taxon>
        <taxon>Mycosphaerellaceae</taxon>
        <taxon>Zasmidium</taxon>
    </lineage>
</organism>
<feature type="domain" description="F-box" evidence="2">
    <location>
        <begin position="263"/>
        <end position="320"/>
    </location>
</feature>
<dbReference type="SMART" id="SM00256">
    <property type="entry name" value="FBOX"/>
    <property type="match status" value="1"/>
</dbReference>
<name>A0A6A6C7J9_ZASCE</name>
<dbReference type="PROSITE" id="PS50181">
    <property type="entry name" value="FBOX"/>
    <property type="match status" value="1"/>
</dbReference>